<proteinExistence type="predicted"/>
<dbReference type="Proteomes" id="UP000663903">
    <property type="component" value="Chromosome"/>
</dbReference>
<gene>
    <name evidence="1" type="ORF">J1M35_09995</name>
</gene>
<accession>A0A975H4R7</accession>
<organism evidence="1 2">
    <name type="scientific">Ottowia testudinis</name>
    <dbReference type="NCBI Taxonomy" id="2816950"/>
    <lineage>
        <taxon>Bacteria</taxon>
        <taxon>Pseudomonadati</taxon>
        <taxon>Pseudomonadota</taxon>
        <taxon>Betaproteobacteria</taxon>
        <taxon>Burkholderiales</taxon>
        <taxon>Comamonadaceae</taxon>
        <taxon>Ottowia</taxon>
    </lineage>
</organism>
<dbReference type="RefSeq" id="WP_208011059.1">
    <property type="nucleotide sequence ID" value="NZ_CP071796.1"/>
</dbReference>
<reference evidence="1" key="1">
    <citation type="submission" date="2021-03" db="EMBL/GenBank/DDBJ databases">
        <title>Ottowia sp. 27C isolated from the cloaca of a Giant Asian pond turtle (Heosemys grandis).</title>
        <authorList>
            <person name="Spergser J."/>
            <person name="Busse H.-J."/>
        </authorList>
    </citation>
    <scope>NUCLEOTIDE SEQUENCE</scope>
    <source>
        <strain evidence="1">27C</strain>
    </source>
</reference>
<keyword evidence="2" id="KW-1185">Reference proteome</keyword>
<dbReference type="KEGG" id="otd:J1M35_09995"/>
<evidence type="ECO:0000313" key="2">
    <source>
        <dbReference type="Proteomes" id="UP000663903"/>
    </source>
</evidence>
<dbReference type="EMBL" id="CP071796">
    <property type="protein sequence ID" value="QTD47163.1"/>
    <property type="molecule type" value="Genomic_DNA"/>
</dbReference>
<dbReference type="AlphaFoldDB" id="A0A975H4R7"/>
<protein>
    <submittedName>
        <fullName evidence="1">Uncharacterized protein</fullName>
    </submittedName>
</protein>
<sequence length="130" mass="14704">MIVTKSYQTQQLVDDMQMRWFKPEGLSALYERLSGRAPDEERLAHRVEDIRTAMLDMLGDTGAQQYPQVARRIRYGGDALALWYARADLMGALAGVHGEQVARTRMVSLSVLFEGTLPRGMMSRPTTLRT</sequence>
<evidence type="ECO:0000313" key="1">
    <source>
        <dbReference type="EMBL" id="QTD47163.1"/>
    </source>
</evidence>
<name>A0A975H4R7_9BURK</name>